<dbReference type="Proteomes" id="UP000694404">
    <property type="component" value="Unplaced"/>
</dbReference>
<accession>A0A8C0HHL3</accession>
<keyword evidence="1" id="KW-1015">Disulfide bond</keyword>
<feature type="region of interest" description="Disordered" evidence="2">
    <location>
        <begin position="162"/>
        <end position="189"/>
    </location>
</feature>
<name>A0A8C0HHL3_CHEAB</name>
<proteinExistence type="predicted"/>
<evidence type="ECO:0000256" key="1">
    <source>
        <dbReference type="ARBA" id="ARBA00023157"/>
    </source>
</evidence>
<reference evidence="3" key="1">
    <citation type="submission" date="2025-08" db="UniProtKB">
        <authorList>
            <consortium name="Ensembl"/>
        </authorList>
    </citation>
    <scope>IDENTIFICATION</scope>
</reference>
<dbReference type="PANTHER" id="PTHR11738">
    <property type="entry name" value="MHC CLASS I NK CELL RECEPTOR"/>
    <property type="match status" value="1"/>
</dbReference>
<evidence type="ECO:0000313" key="3">
    <source>
        <dbReference type="Ensembl" id="ENSCABP00000019426.1"/>
    </source>
</evidence>
<dbReference type="PANTHER" id="PTHR11738:SF186">
    <property type="entry name" value="OSTEOCLAST-ASSOCIATED IMMUNOGLOBULIN-LIKE RECEPTOR"/>
    <property type="match status" value="1"/>
</dbReference>
<dbReference type="InterPro" id="IPR050412">
    <property type="entry name" value="Ig-like_Receptors_ImmuneReg"/>
</dbReference>
<dbReference type="Gene3D" id="2.60.40.10">
    <property type="entry name" value="Immunoglobulins"/>
    <property type="match status" value="1"/>
</dbReference>
<feature type="region of interest" description="Disordered" evidence="2">
    <location>
        <begin position="273"/>
        <end position="297"/>
    </location>
</feature>
<evidence type="ECO:0000256" key="2">
    <source>
        <dbReference type="SAM" id="MobiDB-lite"/>
    </source>
</evidence>
<keyword evidence="4" id="KW-1185">Reference proteome</keyword>
<dbReference type="Ensembl" id="ENSCABT00000021288.1">
    <property type="protein sequence ID" value="ENSCABP00000019426.1"/>
    <property type="gene ID" value="ENSCABG00000014339.1"/>
</dbReference>
<dbReference type="GO" id="GO:0002764">
    <property type="term" value="P:immune response-regulating signaling pathway"/>
    <property type="evidence" value="ECO:0007669"/>
    <property type="project" value="TreeGrafter"/>
</dbReference>
<reference evidence="3" key="2">
    <citation type="submission" date="2025-09" db="UniProtKB">
        <authorList>
            <consortium name="Ensembl"/>
        </authorList>
    </citation>
    <scope>IDENTIFICATION</scope>
</reference>
<dbReference type="InterPro" id="IPR013783">
    <property type="entry name" value="Ig-like_fold"/>
</dbReference>
<feature type="region of interest" description="Disordered" evidence="2">
    <location>
        <begin position="120"/>
        <end position="142"/>
    </location>
</feature>
<protein>
    <submittedName>
        <fullName evidence="3">Uncharacterized protein</fullName>
    </submittedName>
</protein>
<dbReference type="InterPro" id="IPR036179">
    <property type="entry name" value="Ig-like_dom_sf"/>
</dbReference>
<feature type="compositionally biased region" description="Pro residues" evidence="2">
    <location>
        <begin position="286"/>
        <end position="297"/>
    </location>
</feature>
<evidence type="ECO:0000313" key="4">
    <source>
        <dbReference type="Proteomes" id="UP000694404"/>
    </source>
</evidence>
<dbReference type="AlphaFoldDB" id="A0A8C0HHL3"/>
<dbReference type="SUPFAM" id="SSF48726">
    <property type="entry name" value="Immunoglobulin"/>
    <property type="match status" value="1"/>
</dbReference>
<organism evidence="3 4">
    <name type="scientific">Chelonoidis abingdonii</name>
    <name type="common">Abingdon island giant tortoise</name>
    <name type="synonym">Testudo abingdonii</name>
    <dbReference type="NCBI Taxonomy" id="106734"/>
    <lineage>
        <taxon>Eukaryota</taxon>
        <taxon>Metazoa</taxon>
        <taxon>Chordata</taxon>
        <taxon>Craniata</taxon>
        <taxon>Vertebrata</taxon>
        <taxon>Euteleostomi</taxon>
        <taxon>Archelosauria</taxon>
        <taxon>Testudinata</taxon>
        <taxon>Testudines</taxon>
        <taxon>Cryptodira</taxon>
        <taxon>Durocryptodira</taxon>
        <taxon>Testudinoidea</taxon>
        <taxon>Testudinidae</taxon>
        <taxon>Chelonoidis</taxon>
    </lineage>
</organism>
<sequence>SQSPLHPGGLCLLPLCSSETPCFPAGHLISQAPPSLRYPKPNISLRSSGQVVPGGAVTIRCECRCRGARFLLSKAGDLDAQYSDPVGDVAEFPILSVSWRDWDLPIWSYPSDPVELVVAGEGPSSPSLLPAPHPDGPSRGLRPDGTLRARLCPDPWAQQTGSLQEGWDGVTGVPQPRENSSRWRFGAEGGGIRAPTGSCRVCWILHHWPQAPHRRLELGGIGLLGYLSGEGQTVPPRRGLPLLHLSSFPFRCPPPDPAPSVSCPHSLSHNDLPMPHLPLPSSSSLPPAPPHIPSPPEHFPDPPALLPTLCHVAPHPQWV</sequence>
<dbReference type="GeneTree" id="ENSGT00990000204852"/>